<dbReference type="PANTHER" id="PTHR43130:SF3">
    <property type="entry name" value="HTH-TYPE TRANSCRIPTIONAL REGULATOR RV1931C"/>
    <property type="match status" value="1"/>
</dbReference>
<gene>
    <name evidence="4" type="ORF">NM203_18450</name>
</gene>
<protein>
    <submittedName>
        <fullName evidence="4">DJ-1/PfpI family protein</fullName>
    </submittedName>
</protein>
<dbReference type="InterPro" id="IPR052158">
    <property type="entry name" value="INH-QAR"/>
</dbReference>
<evidence type="ECO:0000256" key="2">
    <source>
        <dbReference type="ARBA" id="ARBA00023163"/>
    </source>
</evidence>
<feature type="domain" description="HTH araC/xylS-type" evidence="3">
    <location>
        <begin position="222"/>
        <end position="320"/>
    </location>
</feature>
<reference evidence="4 5" key="1">
    <citation type="submission" date="2022-06" db="EMBL/GenBank/DDBJ databases">
        <title>Mycolicibacterium sp. CAU 1645 isolated from seawater.</title>
        <authorList>
            <person name="Kim W."/>
        </authorList>
    </citation>
    <scope>NUCLEOTIDE SEQUENCE [LARGE SCALE GENOMIC DNA]</scope>
    <source>
        <strain evidence="4 5">CAU 1645</strain>
    </source>
</reference>
<dbReference type="PANTHER" id="PTHR43130">
    <property type="entry name" value="ARAC-FAMILY TRANSCRIPTIONAL REGULATOR"/>
    <property type="match status" value="1"/>
</dbReference>
<evidence type="ECO:0000259" key="3">
    <source>
        <dbReference type="PROSITE" id="PS01124"/>
    </source>
</evidence>
<dbReference type="Pfam" id="PF01965">
    <property type="entry name" value="DJ-1_PfpI"/>
    <property type="match status" value="1"/>
</dbReference>
<dbReference type="InterPro" id="IPR002818">
    <property type="entry name" value="DJ-1/PfpI"/>
</dbReference>
<name>A0ABT1M6X7_9MYCO</name>
<dbReference type="InterPro" id="IPR009057">
    <property type="entry name" value="Homeodomain-like_sf"/>
</dbReference>
<dbReference type="CDD" id="cd03137">
    <property type="entry name" value="GATase1_AraC_1"/>
    <property type="match status" value="1"/>
</dbReference>
<evidence type="ECO:0000313" key="4">
    <source>
        <dbReference type="EMBL" id="MCP9274172.1"/>
    </source>
</evidence>
<dbReference type="SUPFAM" id="SSF46689">
    <property type="entry name" value="Homeodomain-like"/>
    <property type="match status" value="2"/>
</dbReference>
<keyword evidence="5" id="KW-1185">Reference proteome</keyword>
<dbReference type="Pfam" id="PF12833">
    <property type="entry name" value="HTH_18"/>
    <property type="match status" value="1"/>
</dbReference>
<dbReference type="RefSeq" id="WP_255061521.1">
    <property type="nucleotide sequence ID" value="NZ_JANDBD010000007.1"/>
</dbReference>
<organism evidence="4 5">
    <name type="scientific">Mycolicibacterium arenosum</name>
    <dbReference type="NCBI Taxonomy" id="2952157"/>
    <lineage>
        <taxon>Bacteria</taxon>
        <taxon>Bacillati</taxon>
        <taxon>Actinomycetota</taxon>
        <taxon>Actinomycetes</taxon>
        <taxon>Mycobacteriales</taxon>
        <taxon>Mycobacteriaceae</taxon>
        <taxon>Mycolicibacterium</taxon>
    </lineage>
</organism>
<evidence type="ECO:0000256" key="1">
    <source>
        <dbReference type="ARBA" id="ARBA00023015"/>
    </source>
</evidence>
<dbReference type="SMART" id="SM00342">
    <property type="entry name" value="HTH_ARAC"/>
    <property type="match status" value="1"/>
</dbReference>
<dbReference type="Gene3D" id="1.10.10.60">
    <property type="entry name" value="Homeodomain-like"/>
    <property type="match status" value="1"/>
</dbReference>
<dbReference type="InterPro" id="IPR018060">
    <property type="entry name" value="HTH_AraC"/>
</dbReference>
<keyword evidence="1" id="KW-0805">Transcription regulation</keyword>
<sequence>MLRSVVVVGFEGVQALDLVGPFDVFTGATALLAGHGRPADGYDVTLASVDGAPVATGTGLELVARPLPDSAGPFDTVVLPGGFGTDSARRDRRLVDWVVAAAANSRRVISVCNGAMLAAEAGLLDGCPATTHWAYAAAMAAEYPAVRVDPEPIFVRSSEKVWTAAGVTSGIDLALALVEDDFGSEVAQTVARWLVMYLRRPGGQTQFAAPVWMPRAKREPIRDVQEAIESHPGGGHSVTELAKRAAMSPRHFTRVFTDEVGEAPGAYVERVRTEAARRQLEETDDTVTVIAMRCGFGTAETMRRNFVRRVGVSPDQYRKSFAYTSA</sequence>
<dbReference type="SUPFAM" id="SSF52317">
    <property type="entry name" value="Class I glutamine amidotransferase-like"/>
    <property type="match status" value="1"/>
</dbReference>
<dbReference type="PROSITE" id="PS01124">
    <property type="entry name" value="HTH_ARAC_FAMILY_2"/>
    <property type="match status" value="1"/>
</dbReference>
<keyword evidence="2" id="KW-0804">Transcription</keyword>
<comment type="caution">
    <text evidence="4">The sequence shown here is derived from an EMBL/GenBank/DDBJ whole genome shotgun (WGS) entry which is preliminary data.</text>
</comment>
<evidence type="ECO:0000313" key="5">
    <source>
        <dbReference type="Proteomes" id="UP001651690"/>
    </source>
</evidence>
<dbReference type="EMBL" id="JANDBD010000007">
    <property type="protein sequence ID" value="MCP9274172.1"/>
    <property type="molecule type" value="Genomic_DNA"/>
</dbReference>
<dbReference type="Gene3D" id="3.40.50.880">
    <property type="match status" value="1"/>
</dbReference>
<dbReference type="Proteomes" id="UP001651690">
    <property type="component" value="Unassembled WGS sequence"/>
</dbReference>
<accession>A0ABT1M6X7</accession>
<dbReference type="InterPro" id="IPR029062">
    <property type="entry name" value="Class_I_gatase-like"/>
</dbReference>
<proteinExistence type="predicted"/>